<dbReference type="PROSITE" id="PS51585">
    <property type="entry name" value="SAM_MT_TPMT"/>
    <property type="match status" value="1"/>
</dbReference>
<dbReference type="InterPro" id="IPR008854">
    <property type="entry name" value="TPMT"/>
</dbReference>
<evidence type="ECO:0000256" key="4">
    <source>
        <dbReference type="ARBA" id="ARBA00022691"/>
    </source>
</evidence>
<dbReference type="InterPro" id="IPR029063">
    <property type="entry name" value="SAM-dependent_MTases_sf"/>
</dbReference>
<keyword evidence="2" id="KW-0489">Methyltransferase</keyword>
<dbReference type="Proteomes" id="UP001521116">
    <property type="component" value="Unassembled WGS sequence"/>
</dbReference>
<evidence type="ECO:0000256" key="2">
    <source>
        <dbReference type="ARBA" id="ARBA00022603"/>
    </source>
</evidence>
<evidence type="ECO:0000256" key="1">
    <source>
        <dbReference type="ARBA" id="ARBA00022553"/>
    </source>
</evidence>
<dbReference type="Gene3D" id="3.40.50.150">
    <property type="entry name" value="Vaccinia Virus protein VP39"/>
    <property type="match status" value="1"/>
</dbReference>
<feature type="region of interest" description="Disordered" evidence="5">
    <location>
        <begin position="1"/>
        <end position="32"/>
    </location>
</feature>
<keyword evidence="7" id="KW-1185">Reference proteome</keyword>
<evidence type="ECO:0000256" key="3">
    <source>
        <dbReference type="ARBA" id="ARBA00022679"/>
    </source>
</evidence>
<gene>
    <name evidence="6" type="ORF">SLS56_000267</name>
</gene>
<evidence type="ECO:0000313" key="7">
    <source>
        <dbReference type="Proteomes" id="UP001521116"/>
    </source>
</evidence>
<evidence type="ECO:0000256" key="5">
    <source>
        <dbReference type="SAM" id="MobiDB-lite"/>
    </source>
</evidence>
<name>A0ABR3TFW6_9PEZI</name>
<feature type="compositionally biased region" description="Basic residues" evidence="5">
    <location>
        <begin position="1"/>
        <end position="10"/>
    </location>
</feature>
<proteinExistence type="predicted"/>
<dbReference type="EMBL" id="JAJVDC020000001">
    <property type="protein sequence ID" value="KAL1638458.1"/>
    <property type="molecule type" value="Genomic_DNA"/>
</dbReference>
<dbReference type="Pfam" id="PF05724">
    <property type="entry name" value="TPMT"/>
    <property type="match status" value="1"/>
</dbReference>
<dbReference type="PANTHER" id="PTHR32183:SF6">
    <property type="entry name" value="CYSTEINE SULFINATE DESULFINASE_CYSTEINE DESULFURASE AND RELATED ENZYMES"/>
    <property type="match status" value="1"/>
</dbReference>
<accession>A0ABR3TFW6</accession>
<reference evidence="6 7" key="1">
    <citation type="submission" date="2024-02" db="EMBL/GenBank/DDBJ databases">
        <title>De novo assembly and annotation of 12 fungi associated with fruit tree decline syndrome in Ontario, Canada.</title>
        <authorList>
            <person name="Sulman M."/>
            <person name="Ellouze W."/>
            <person name="Ilyukhin E."/>
        </authorList>
    </citation>
    <scope>NUCLEOTIDE SEQUENCE [LARGE SCALE GENOMIC DNA]</scope>
    <source>
        <strain evidence="6 7">M1-105</strain>
    </source>
</reference>
<keyword evidence="4" id="KW-0949">S-adenosyl-L-methionine</keyword>
<protein>
    <recommendedName>
        <fullName evidence="8">Thiol methyltransferase</fullName>
    </recommendedName>
</protein>
<keyword evidence="3" id="KW-0808">Transferase</keyword>
<sequence length="327" mass="36902">MHHHHHHHGKQIPDDGAHNPPTRADEGAKDTYKERTNDAREKLLSHFSGTASGEQGARWDDLWKEGDFLPWDRGFPNPALHELLATHVFPNPHRDVAKDIRPMVPAPVDKASGRRRKALVPGCGKGYDVVALAAAGYDAWGLEVSPNAVEAAKKWVEGVKESNWKKYETIDKEVGRGSANFVVGDFFKDDWLKEVGGTQFDLIYDYTFLSALPPDLRPAWSLRMSRLLSHEDHTALICIEFPTYKPPSTGGPPFGLPPKVYEQHLSRPGEELKYGEDGHIIEERDEETKEVPRNKDGLIRVTHYQPNQTHEIGKGTDWVSIWRHPNA</sequence>
<dbReference type="PANTHER" id="PTHR32183">
    <property type="match status" value="1"/>
</dbReference>
<feature type="compositionally biased region" description="Basic and acidic residues" evidence="5">
    <location>
        <begin position="11"/>
        <end position="32"/>
    </location>
</feature>
<dbReference type="CDD" id="cd02440">
    <property type="entry name" value="AdoMet_MTases"/>
    <property type="match status" value="1"/>
</dbReference>
<keyword evidence="1" id="KW-0597">Phosphoprotein</keyword>
<comment type="caution">
    <text evidence="6">The sequence shown here is derived from an EMBL/GenBank/DDBJ whole genome shotgun (WGS) entry which is preliminary data.</text>
</comment>
<organism evidence="6 7">
    <name type="scientific">Neofusicoccum ribis</name>
    <dbReference type="NCBI Taxonomy" id="45134"/>
    <lineage>
        <taxon>Eukaryota</taxon>
        <taxon>Fungi</taxon>
        <taxon>Dikarya</taxon>
        <taxon>Ascomycota</taxon>
        <taxon>Pezizomycotina</taxon>
        <taxon>Dothideomycetes</taxon>
        <taxon>Dothideomycetes incertae sedis</taxon>
        <taxon>Botryosphaeriales</taxon>
        <taxon>Botryosphaeriaceae</taxon>
        <taxon>Neofusicoccum</taxon>
    </lineage>
</organism>
<dbReference type="SUPFAM" id="SSF53335">
    <property type="entry name" value="S-adenosyl-L-methionine-dependent methyltransferases"/>
    <property type="match status" value="1"/>
</dbReference>
<evidence type="ECO:0008006" key="8">
    <source>
        <dbReference type="Google" id="ProtNLM"/>
    </source>
</evidence>
<evidence type="ECO:0000313" key="6">
    <source>
        <dbReference type="EMBL" id="KAL1638458.1"/>
    </source>
</evidence>